<protein>
    <submittedName>
        <fullName evidence="1">2648_t:CDS:1</fullName>
    </submittedName>
</protein>
<dbReference type="OrthoDB" id="2351131at2759"/>
<reference evidence="1" key="1">
    <citation type="submission" date="2021-06" db="EMBL/GenBank/DDBJ databases">
        <authorList>
            <person name="Kallberg Y."/>
            <person name="Tangrot J."/>
            <person name="Rosling A."/>
        </authorList>
    </citation>
    <scope>NUCLEOTIDE SEQUENCE</scope>
    <source>
        <strain evidence="1">UK204</strain>
    </source>
</reference>
<organism evidence="1 2">
    <name type="scientific">Funneliformis caledonium</name>
    <dbReference type="NCBI Taxonomy" id="1117310"/>
    <lineage>
        <taxon>Eukaryota</taxon>
        <taxon>Fungi</taxon>
        <taxon>Fungi incertae sedis</taxon>
        <taxon>Mucoromycota</taxon>
        <taxon>Glomeromycotina</taxon>
        <taxon>Glomeromycetes</taxon>
        <taxon>Glomerales</taxon>
        <taxon>Glomeraceae</taxon>
        <taxon>Funneliformis</taxon>
    </lineage>
</organism>
<dbReference type="Proteomes" id="UP000789570">
    <property type="component" value="Unassembled WGS sequence"/>
</dbReference>
<gene>
    <name evidence="1" type="ORF">FCALED_LOCUS5268</name>
</gene>
<dbReference type="EMBL" id="CAJVPQ010001120">
    <property type="protein sequence ID" value="CAG8533034.1"/>
    <property type="molecule type" value="Genomic_DNA"/>
</dbReference>
<sequence>GTIADRKIVSNIIKAVEENIKGSNVELIVNAPDITPDDAEVLKQFPTRSFTDNMILQ</sequence>
<comment type="caution">
    <text evidence="1">The sequence shown here is derived from an EMBL/GenBank/DDBJ whole genome shotgun (WGS) entry which is preliminary data.</text>
</comment>
<keyword evidence="2" id="KW-1185">Reference proteome</keyword>
<accession>A0A9N9AM69</accession>
<proteinExistence type="predicted"/>
<evidence type="ECO:0000313" key="1">
    <source>
        <dbReference type="EMBL" id="CAG8533034.1"/>
    </source>
</evidence>
<feature type="non-terminal residue" evidence="1">
    <location>
        <position position="1"/>
    </location>
</feature>
<name>A0A9N9AM69_9GLOM</name>
<dbReference type="AlphaFoldDB" id="A0A9N9AM69"/>
<evidence type="ECO:0000313" key="2">
    <source>
        <dbReference type="Proteomes" id="UP000789570"/>
    </source>
</evidence>